<protein>
    <submittedName>
        <fullName evidence="1">Uncharacterized protein</fullName>
    </submittedName>
</protein>
<accession>A0A317EWR5</accession>
<evidence type="ECO:0000313" key="1">
    <source>
        <dbReference type="EMBL" id="PWS30287.1"/>
    </source>
</evidence>
<gene>
    <name evidence="1" type="ORF">DF947_17800</name>
</gene>
<dbReference type="Proteomes" id="UP000245391">
    <property type="component" value="Unassembled WGS sequence"/>
</dbReference>
<dbReference type="EMBL" id="QGNY01000007">
    <property type="protein sequence ID" value="PWS30287.1"/>
    <property type="molecule type" value="Genomic_DNA"/>
</dbReference>
<comment type="caution">
    <text evidence="1">The sequence shown here is derived from an EMBL/GenBank/DDBJ whole genome shotgun (WGS) entry which is preliminary data.</text>
</comment>
<proteinExistence type="predicted"/>
<name>A0A317EWR5_9SPHI</name>
<organism evidence="1 2">
    <name type="scientific">Pedobacter paludis</name>
    <dbReference type="NCBI Taxonomy" id="2203212"/>
    <lineage>
        <taxon>Bacteria</taxon>
        <taxon>Pseudomonadati</taxon>
        <taxon>Bacteroidota</taxon>
        <taxon>Sphingobacteriia</taxon>
        <taxon>Sphingobacteriales</taxon>
        <taxon>Sphingobacteriaceae</taxon>
        <taxon>Pedobacter</taxon>
    </lineage>
</organism>
<dbReference type="AlphaFoldDB" id="A0A317EWR5"/>
<sequence>MNLPLKETWSKILKFSILNIPKLNKLQMRLLPILKSCAFGTTDDLGLLKKAGKNNFIKA</sequence>
<reference evidence="2" key="1">
    <citation type="submission" date="2018-05" db="EMBL/GenBank/DDBJ databases">
        <title>Pedobacter paludis sp. nov., isolated from wetland soil.</title>
        <authorList>
            <person name="Zhang Y."/>
        </authorList>
    </citation>
    <scope>NUCLEOTIDE SEQUENCE [LARGE SCALE GENOMIC DNA]</scope>
    <source>
        <strain evidence="2">R-8</strain>
    </source>
</reference>
<evidence type="ECO:0000313" key="2">
    <source>
        <dbReference type="Proteomes" id="UP000245391"/>
    </source>
</evidence>
<keyword evidence="2" id="KW-1185">Reference proteome</keyword>